<dbReference type="RefSeq" id="WP_106646652.1">
    <property type="nucleotide sequence ID" value="NZ_BMGO01000001.1"/>
</dbReference>
<evidence type="ECO:0000313" key="15">
    <source>
        <dbReference type="Proteomes" id="UP000232693"/>
    </source>
</evidence>
<gene>
    <name evidence="14" type="ORF">CW740_05845</name>
</gene>
<evidence type="ECO:0000256" key="7">
    <source>
        <dbReference type="ARBA" id="ARBA00022723"/>
    </source>
</evidence>
<dbReference type="PRINTS" id="PR00372">
    <property type="entry name" value="FYWHYDRXLASE"/>
</dbReference>
<feature type="binding site" evidence="13">
    <location>
        <position position="124"/>
    </location>
    <ligand>
        <name>Fe cation</name>
        <dbReference type="ChEBI" id="CHEBI:24875"/>
    </ligand>
</feature>
<keyword evidence="11" id="KW-0585">Phenylalanine catabolism</keyword>
<evidence type="ECO:0000256" key="2">
    <source>
        <dbReference type="ARBA" id="ARBA00001954"/>
    </source>
</evidence>
<feature type="binding site" evidence="13">
    <location>
        <position position="164"/>
    </location>
    <ligand>
        <name>Fe cation</name>
        <dbReference type="ChEBI" id="CHEBI:24875"/>
    </ligand>
</feature>
<keyword evidence="15" id="KW-1185">Reference proteome</keyword>
<comment type="cofactor">
    <cofactor evidence="2 13">
        <name>Fe(2+)</name>
        <dbReference type="ChEBI" id="CHEBI:29033"/>
    </cofactor>
</comment>
<dbReference type="GO" id="GO:0005506">
    <property type="term" value="F:iron ion binding"/>
    <property type="evidence" value="ECO:0007669"/>
    <property type="project" value="InterPro"/>
</dbReference>
<dbReference type="Proteomes" id="UP000232693">
    <property type="component" value="Chromosome"/>
</dbReference>
<dbReference type="InterPro" id="IPR036951">
    <property type="entry name" value="ArAA_hydroxylase_sf"/>
</dbReference>
<dbReference type="Gene3D" id="1.10.800.10">
    <property type="entry name" value="Aromatic amino acid hydroxylase"/>
    <property type="match status" value="1"/>
</dbReference>
<evidence type="ECO:0000256" key="6">
    <source>
        <dbReference type="ARBA" id="ARBA00020276"/>
    </source>
</evidence>
<dbReference type="PANTHER" id="PTHR11473:SF24">
    <property type="entry name" value="PHENYLALANINE-4-HYDROXYLASE"/>
    <property type="match status" value="1"/>
</dbReference>
<keyword evidence="8" id="KW-0560">Oxidoreductase</keyword>
<dbReference type="SUPFAM" id="SSF56534">
    <property type="entry name" value="Aromatic aminoacid monoxygenases, catalytic and oligomerization domains"/>
    <property type="match status" value="1"/>
</dbReference>
<dbReference type="GO" id="GO:0006559">
    <property type="term" value="P:L-phenylalanine catabolic process"/>
    <property type="evidence" value="ECO:0007669"/>
    <property type="project" value="UniProtKB-UniPathway"/>
</dbReference>
<evidence type="ECO:0000313" key="14">
    <source>
        <dbReference type="EMBL" id="AUD78801.1"/>
    </source>
</evidence>
<evidence type="ECO:0000256" key="4">
    <source>
        <dbReference type="ARBA" id="ARBA00009712"/>
    </source>
</evidence>
<dbReference type="PROSITE" id="PS51410">
    <property type="entry name" value="BH4_AAA_HYDROXYL_2"/>
    <property type="match status" value="1"/>
</dbReference>
<dbReference type="PANTHER" id="PTHR11473">
    <property type="entry name" value="AROMATIC AMINO ACID HYDROXYLASE"/>
    <property type="match status" value="1"/>
</dbReference>
<dbReference type="NCBIfam" id="TIGR01267">
    <property type="entry name" value="Phe4hydrox_mono"/>
    <property type="match status" value="1"/>
</dbReference>
<comment type="similarity">
    <text evidence="4">Belongs to the biopterin-dependent aromatic amino acid hydroxylase family.</text>
</comment>
<evidence type="ECO:0000256" key="8">
    <source>
        <dbReference type="ARBA" id="ARBA00023002"/>
    </source>
</evidence>
<evidence type="ECO:0000256" key="10">
    <source>
        <dbReference type="ARBA" id="ARBA00023033"/>
    </source>
</evidence>
<feature type="binding site" evidence="13">
    <location>
        <position position="119"/>
    </location>
    <ligand>
        <name>Fe cation</name>
        <dbReference type="ChEBI" id="CHEBI:24875"/>
    </ligand>
</feature>
<keyword evidence="7 13" id="KW-0479">Metal-binding</keyword>
<dbReference type="PROSITE" id="PS00367">
    <property type="entry name" value="BH4_AAA_HYDROXYL_1"/>
    <property type="match status" value="1"/>
</dbReference>
<dbReference type="NCBIfam" id="NF008877">
    <property type="entry name" value="PRK11913.1-2"/>
    <property type="match status" value="1"/>
</dbReference>
<dbReference type="InterPro" id="IPR001273">
    <property type="entry name" value="ArAA_hydroxylase"/>
</dbReference>
<dbReference type="GO" id="GO:0004505">
    <property type="term" value="F:phenylalanine 4-monooxygenase activity"/>
    <property type="evidence" value="ECO:0007669"/>
    <property type="project" value="UniProtKB-EC"/>
</dbReference>
<evidence type="ECO:0000256" key="3">
    <source>
        <dbReference type="ARBA" id="ARBA00005088"/>
    </source>
</evidence>
<dbReference type="InterPro" id="IPR036329">
    <property type="entry name" value="Aro-AA_hydroxylase_C_sf"/>
</dbReference>
<dbReference type="EC" id="1.14.16.1" evidence="5"/>
<proteinExistence type="inferred from homology"/>
<keyword evidence="10 14" id="KW-0503">Monooxygenase</keyword>
<dbReference type="Pfam" id="PF00351">
    <property type="entry name" value="Biopterin_H"/>
    <property type="match status" value="1"/>
</dbReference>
<evidence type="ECO:0000256" key="12">
    <source>
        <dbReference type="ARBA" id="ARBA00029922"/>
    </source>
</evidence>
<comment type="pathway">
    <text evidence="3">Amino-acid degradation; L-phenylalanine degradation; acetoacetate and fumarate from L-phenylalanine: step 1/6.</text>
</comment>
<evidence type="ECO:0000256" key="13">
    <source>
        <dbReference type="PIRSR" id="PIRSR601273-2"/>
    </source>
</evidence>
<dbReference type="AlphaFoldDB" id="A0A2K9AUI5"/>
<dbReference type="InterPro" id="IPR019774">
    <property type="entry name" value="Aromatic-AA_hydroxylase_C"/>
</dbReference>
<dbReference type="OrthoDB" id="9780502at2"/>
<dbReference type="InterPro" id="IPR005960">
    <property type="entry name" value="Phe-4-hydroxylase_mono"/>
</dbReference>
<dbReference type="EMBL" id="CP025120">
    <property type="protein sequence ID" value="AUD78801.1"/>
    <property type="molecule type" value="Genomic_DNA"/>
</dbReference>
<evidence type="ECO:0000256" key="5">
    <source>
        <dbReference type="ARBA" id="ARBA00011995"/>
    </source>
</evidence>
<comment type="catalytic activity">
    <reaction evidence="1">
        <text>(6R)-L-erythro-5,6,7,8-tetrahydrobiopterin + L-phenylalanine + O2 = (4aS,6R)-4a-hydroxy-L-erythro-5,6,7,8-tetrahydrobiopterin + L-tyrosine</text>
        <dbReference type="Rhea" id="RHEA:20273"/>
        <dbReference type="ChEBI" id="CHEBI:15379"/>
        <dbReference type="ChEBI" id="CHEBI:15642"/>
        <dbReference type="ChEBI" id="CHEBI:58095"/>
        <dbReference type="ChEBI" id="CHEBI:58315"/>
        <dbReference type="ChEBI" id="CHEBI:59560"/>
        <dbReference type="EC" id="1.14.16.1"/>
    </reaction>
</comment>
<dbReference type="CDD" id="cd03348">
    <property type="entry name" value="pro_PheOH"/>
    <property type="match status" value="1"/>
</dbReference>
<keyword evidence="9 13" id="KW-0408">Iron</keyword>
<sequence>MTAYQAKTPDQIGFVDYTEEENGTWEILYKRQMELIKGRACDAYMDGLERLQMSSNSIPQLPDINRVLRKETGWEVAAVPALIPFGKFFELLANKQFPAATFIRTREEIDYLQEPDIFHEIYGHCPLLTNPVFAKFVENYGKLGLAASKQERVYLARVFWFTVEFGLIQQAKDDLKIYGAGILSSTEETVYSLVSDKPVRKPFDLMTALRTPYRIDILQTTYFIIKQFEDIYNIMDSNIIDHIHEAIELGDFAANFPAKSSEPMKSSFKDQHDC</sequence>
<name>A0A2K9AUI5_9GAMM</name>
<evidence type="ECO:0000256" key="11">
    <source>
        <dbReference type="ARBA" id="ARBA00023232"/>
    </source>
</evidence>
<evidence type="ECO:0000256" key="1">
    <source>
        <dbReference type="ARBA" id="ARBA00001060"/>
    </source>
</evidence>
<dbReference type="UniPathway" id="UPA00139">
    <property type="reaction ID" value="UER00337"/>
</dbReference>
<accession>A0A2K9AUI5</accession>
<protein>
    <recommendedName>
        <fullName evidence="6">Phenylalanine-4-hydroxylase</fullName>
        <ecNumber evidence="5">1.14.16.1</ecNumber>
    </recommendedName>
    <alternativeName>
        <fullName evidence="12">Phe-4-monooxygenase</fullName>
    </alternativeName>
</protein>
<dbReference type="KEGG" id="kpd:CW740_05845"/>
<organism evidence="14 15">
    <name type="scientific">Kangiella profundi</name>
    <dbReference type="NCBI Taxonomy" id="1561924"/>
    <lineage>
        <taxon>Bacteria</taxon>
        <taxon>Pseudomonadati</taxon>
        <taxon>Pseudomonadota</taxon>
        <taxon>Gammaproteobacteria</taxon>
        <taxon>Kangiellales</taxon>
        <taxon>Kangiellaceae</taxon>
        <taxon>Kangiella</taxon>
    </lineage>
</organism>
<evidence type="ECO:0000256" key="9">
    <source>
        <dbReference type="ARBA" id="ARBA00023004"/>
    </source>
</evidence>
<reference evidence="14 15" key="1">
    <citation type="submission" date="2017-12" db="EMBL/GenBank/DDBJ databases">
        <title>Kangiella profundi FT102 completed genome.</title>
        <authorList>
            <person name="Xu J."/>
            <person name="Wang J."/>
            <person name="Lu Y."/>
        </authorList>
    </citation>
    <scope>NUCLEOTIDE SEQUENCE [LARGE SCALE GENOMIC DNA]</scope>
    <source>
        <strain evidence="14 15">FT102</strain>
    </source>
</reference>
<dbReference type="InterPro" id="IPR018301">
    <property type="entry name" value="ArAA_hydroxylase_Fe/CU_BS"/>
</dbReference>